<dbReference type="InterPro" id="IPR006405">
    <property type="entry name" value="Nic_PRibTrfase_pncB"/>
</dbReference>
<dbReference type="EMBL" id="DVJJ01000149">
    <property type="protein sequence ID" value="HIS65656.1"/>
    <property type="molecule type" value="Genomic_DNA"/>
</dbReference>
<dbReference type="GO" id="GO:0005829">
    <property type="term" value="C:cytosol"/>
    <property type="evidence" value="ECO:0007669"/>
    <property type="project" value="TreeGrafter"/>
</dbReference>
<dbReference type="InterPro" id="IPR040727">
    <property type="entry name" value="NAPRTase_N"/>
</dbReference>
<dbReference type="GO" id="GO:0047280">
    <property type="term" value="F:nicotinamide phosphoribosyltransferase activity"/>
    <property type="evidence" value="ECO:0007669"/>
    <property type="project" value="UniProtKB-ARBA"/>
</dbReference>
<dbReference type="NCBIfam" id="TIGR01513">
    <property type="entry name" value="NAPRTase_put"/>
    <property type="match status" value="1"/>
</dbReference>
<dbReference type="Pfam" id="PF17767">
    <property type="entry name" value="NAPRTase_N"/>
    <property type="match status" value="1"/>
</dbReference>
<evidence type="ECO:0000256" key="6">
    <source>
        <dbReference type="ARBA" id="ARBA00022642"/>
    </source>
</evidence>
<dbReference type="InterPro" id="IPR036068">
    <property type="entry name" value="Nicotinate_pribotase-like_C"/>
</dbReference>
<evidence type="ECO:0000313" key="13">
    <source>
        <dbReference type="Proteomes" id="UP000886741"/>
    </source>
</evidence>
<dbReference type="GO" id="GO:0034355">
    <property type="term" value="P:NAD+ biosynthetic process via the salvage pathway"/>
    <property type="evidence" value="ECO:0007669"/>
    <property type="project" value="TreeGrafter"/>
</dbReference>
<dbReference type="PANTHER" id="PTHR11098">
    <property type="entry name" value="NICOTINATE PHOSPHORIBOSYLTRANSFERASE"/>
    <property type="match status" value="1"/>
</dbReference>
<evidence type="ECO:0000256" key="3">
    <source>
        <dbReference type="ARBA" id="ARBA00013236"/>
    </source>
</evidence>
<dbReference type="SUPFAM" id="SSF54675">
    <property type="entry name" value="Nicotinate/Quinolinate PRTase N-terminal domain-like"/>
    <property type="match status" value="1"/>
</dbReference>
<keyword evidence="5 9" id="KW-0436">Ligase</keyword>
<keyword evidence="12" id="KW-0328">Glycosyltransferase</keyword>
<evidence type="ECO:0000259" key="11">
    <source>
        <dbReference type="Pfam" id="PF17956"/>
    </source>
</evidence>
<dbReference type="Gene3D" id="3.20.20.70">
    <property type="entry name" value="Aldolase class I"/>
    <property type="match status" value="1"/>
</dbReference>
<dbReference type="AlphaFoldDB" id="A0A9D1FCB4"/>
<comment type="function">
    <text evidence="9">Catalyzes the first step in the biosynthesis of NAD from nicotinic acid, the ATP-dependent synthesis of beta-nicotinate D-ribonucleotide from nicotinate and 5-phospho-D-ribose 1-phosphate.</text>
</comment>
<dbReference type="InterPro" id="IPR041619">
    <property type="entry name" value="NAPRTase_C"/>
</dbReference>
<dbReference type="PANTHER" id="PTHR11098:SF1">
    <property type="entry name" value="NICOTINATE PHOSPHORIBOSYLTRANSFERASE"/>
    <property type="match status" value="1"/>
</dbReference>
<keyword evidence="6 9" id="KW-0662">Pyridine nucleotide biosynthesis</keyword>
<dbReference type="Proteomes" id="UP000886741">
    <property type="component" value="Unassembled WGS sequence"/>
</dbReference>
<evidence type="ECO:0000259" key="10">
    <source>
        <dbReference type="Pfam" id="PF17767"/>
    </source>
</evidence>
<dbReference type="EC" id="6.3.4.21" evidence="3 9"/>
<protein>
    <recommendedName>
        <fullName evidence="3 9">Nicotinate phosphoribosyltransferase</fullName>
        <ecNumber evidence="3 9">6.3.4.21</ecNumber>
    </recommendedName>
</protein>
<keyword evidence="7 9" id="KW-0808">Transferase</keyword>
<comment type="pathway">
    <text evidence="1 9">Cofactor biosynthesis; NAD(+) biosynthesis; nicotinate D-ribonucleotide from nicotinate: step 1/1.</text>
</comment>
<evidence type="ECO:0000256" key="2">
    <source>
        <dbReference type="ARBA" id="ARBA00010897"/>
    </source>
</evidence>
<comment type="similarity">
    <text evidence="2 9">Belongs to the NAPRTase family.</text>
</comment>
<comment type="PTM">
    <text evidence="9">Transiently phosphorylated on a His residue during the reaction cycle. Phosphorylation strongly increases the affinity for substrates and increases the rate of nicotinate D-ribonucleotide production. Dephosphorylation regenerates the low-affinity form of the enzyme, leading to product release.</text>
</comment>
<dbReference type="InterPro" id="IPR013785">
    <property type="entry name" value="Aldolase_TIM"/>
</dbReference>
<evidence type="ECO:0000313" key="12">
    <source>
        <dbReference type="EMBL" id="HIS65656.1"/>
    </source>
</evidence>
<evidence type="ECO:0000256" key="8">
    <source>
        <dbReference type="ARBA" id="ARBA00048668"/>
    </source>
</evidence>
<evidence type="ECO:0000256" key="9">
    <source>
        <dbReference type="RuleBase" id="RU365100"/>
    </source>
</evidence>
<dbReference type="FunFam" id="3.20.20.70:FF:000076">
    <property type="entry name" value="Nicotinate phosphoribosyltransferase"/>
    <property type="match status" value="1"/>
</dbReference>
<feature type="domain" description="Nicotinate phosphoribosyltransferase N-terminal" evidence="10">
    <location>
        <begin position="12"/>
        <end position="136"/>
    </location>
</feature>
<organism evidence="12 13">
    <name type="scientific">Candidatus Avoscillospira avistercoris</name>
    <dbReference type="NCBI Taxonomy" id="2840707"/>
    <lineage>
        <taxon>Bacteria</taxon>
        <taxon>Bacillati</taxon>
        <taxon>Bacillota</taxon>
        <taxon>Clostridia</taxon>
        <taxon>Eubacteriales</taxon>
        <taxon>Oscillospiraceae</taxon>
        <taxon>Oscillospiraceae incertae sedis</taxon>
        <taxon>Candidatus Avoscillospira</taxon>
    </lineage>
</organism>
<sequence length="483" mass="54564">MTLKRDNLNLTMLCDFYELTMGNGYFKYGYKDRITYFDVFFRNVPDNGGFAIAAGLEQVIDYIQDLHFTEEDIEYLRGRGLFDEEFLAYLKDFRFTGDIYAVPEGTPVFPKEPLLTVRAPAIQAQLIETFLLLAINHQSLIATKANRVVRAAEGRTVLEFGSRRAQGADGAILGARAAYIGGCHGTACTVSDQLFGVHAGGTMAHAWVQMFDTQYEAFKTYCETYPHNAVLLVDTYNTLKSGIPDAIRAFNDVLKPLGIRDCGIRLDSGDMAYLTRKARKMLDEAGWESCKISVSNSLDEYLIQDLLRQGAQIDLFGVGERLITARSEPVFGGVYKLAAVEDEAGNVIPKIKISENVGKITNPHFKKVYRLFGNDTGKAIADYLTVYDETVDETKPLRLFDPDATWKAQEITNFTARELQVPIFKNGELVYQKPSLDDIRTYCLQQVDTLWDEVKRFDNPHNYYVDLSQKLWDIKYGLLKNNS</sequence>
<name>A0A9D1FCB4_9FIRM</name>
<keyword evidence="4" id="KW-0597">Phosphoprotein</keyword>
<dbReference type="CDD" id="cd01570">
    <property type="entry name" value="NAPRTase_A"/>
    <property type="match status" value="1"/>
</dbReference>
<comment type="catalytic activity">
    <reaction evidence="8 9">
        <text>5-phospho-alpha-D-ribose 1-diphosphate + nicotinate + ATP + H2O = nicotinate beta-D-ribonucleotide + ADP + phosphate + diphosphate</text>
        <dbReference type="Rhea" id="RHEA:36163"/>
        <dbReference type="ChEBI" id="CHEBI:15377"/>
        <dbReference type="ChEBI" id="CHEBI:30616"/>
        <dbReference type="ChEBI" id="CHEBI:32544"/>
        <dbReference type="ChEBI" id="CHEBI:33019"/>
        <dbReference type="ChEBI" id="CHEBI:43474"/>
        <dbReference type="ChEBI" id="CHEBI:57502"/>
        <dbReference type="ChEBI" id="CHEBI:58017"/>
        <dbReference type="ChEBI" id="CHEBI:456216"/>
        <dbReference type="EC" id="6.3.4.21"/>
    </reaction>
</comment>
<evidence type="ECO:0000256" key="1">
    <source>
        <dbReference type="ARBA" id="ARBA00004952"/>
    </source>
</evidence>
<feature type="domain" description="Nicotinate phosphoribosyltransferase C-terminal" evidence="11">
    <location>
        <begin position="366"/>
        <end position="475"/>
    </location>
</feature>
<dbReference type="NCBIfam" id="NF009131">
    <property type="entry name" value="PRK12484.1"/>
    <property type="match status" value="1"/>
</dbReference>
<evidence type="ECO:0000256" key="5">
    <source>
        <dbReference type="ARBA" id="ARBA00022598"/>
    </source>
</evidence>
<comment type="caution">
    <text evidence="12">The sequence shown here is derived from an EMBL/GenBank/DDBJ whole genome shotgun (WGS) entry which is preliminary data.</text>
</comment>
<proteinExistence type="inferred from homology"/>
<dbReference type="GO" id="GO:0004516">
    <property type="term" value="F:nicotinate phosphoribosyltransferase activity"/>
    <property type="evidence" value="ECO:0007669"/>
    <property type="project" value="UniProtKB-UniRule"/>
</dbReference>
<dbReference type="InterPro" id="IPR007229">
    <property type="entry name" value="Nic_PRibTrfase-Fam"/>
</dbReference>
<dbReference type="Gene3D" id="3.20.140.10">
    <property type="entry name" value="nicotinate phosphoribosyltransferase"/>
    <property type="match status" value="1"/>
</dbReference>
<evidence type="ECO:0000256" key="4">
    <source>
        <dbReference type="ARBA" id="ARBA00022553"/>
    </source>
</evidence>
<reference evidence="12" key="2">
    <citation type="journal article" date="2021" name="PeerJ">
        <title>Extensive microbial diversity within the chicken gut microbiome revealed by metagenomics and culture.</title>
        <authorList>
            <person name="Gilroy R."/>
            <person name="Ravi A."/>
            <person name="Getino M."/>
            <person name="Pursley I."/>
            <person name="Horton D.L."/>
            <person name="Alikhan N.F."/>
            <person name="Baker D."/>
            <person name="Gharbi K."/>
            <person name="Hall N."/>
            <person name="Watson M."/>
            <person name="Adriaenssens E.M."/>
            <person name="Foster-Nyarko E."/>
            <person name="Jarju S."/>
            <person name="Secka A."/>
            <person name="Antonio M."/>
            <person name="Oren A."/>
            <person name="Chaudhuri R.R."/>
            <person name="La Ragione R."/>
            <person name="Hildebrand F."/>
            <person name="Pallen M.J."/>
        </authorList>
    </citation>
    <scope>NUCLEOTIDE SEQUENCE</scope>
    <source>
        <strain evidence="12">ChiBcec16-1751</strain>
    </source>
</reference>
<dbReference type="SUPFAM" id="SSF51690">
    <property type="entry name" value="Nicotinate/Quinolinate PRTase C-terminal domain-like"/>
    <property type="match status" value="1"/>
</dbReference>
<dbReference type="NCBIfam" id="NF006695">
    <property type="entry name" value="PRK09243.1-2"/>
    <property type="match status" value="1"/>
</dbReference>
<accession>A0A9D1FCB4</accession>
<evidence type="ECO:0000256" key="7">
    <source>
        <dbReference type="ARBA" id="ARBA00022679"/>
    </source>
</evidence>
<dbReference type="PIRSF" id="PIRSF000484">
    <property type="entry name" value="NAPRT"/>
    <property type="match status" value="1"/>
</dbReference>
<gene>
    <name evidence="12" type="ORF">IAA83_09885</name>
</gene>
<reference evidence="12" key="1">
    <citation type="submission" date="2020-10" db="EMBL/GenBank/DDBJ databases">
        <authorList>
            <person name="Gilroy R."/>
        </authorList>
    </citation>
    <scope>NUCLEOTIDE SEQUENCE</scope>
    <source>
        <strain evidence="12">ChiBcec16-1751</strain>
    </source>
</reference>
<dbReference type="Pfam" id="PF17956">
    <property type="entry name" value="NAPRTase_C"/>
    <property type="match status" value="1"/>
</dbReference>